<organism evidence="1 2">
    <name type="scientific">Strongylus vulgaris</name>
    <name type="common">Blood worm</name>
    <dbReference type="NCBI Taxonomy" id="40348"/>
    <lineage>
        <taxon>Eukaryota</taxon>
        <taxon>Metazoa</taxon>
        <taxon>Ecdysozoa</taxon>
        <taxon>Nematoda</taxon>
        <taxon>Chromadorea</taxon>
        <taxon>Rhabditida</taxon>
        <taxon>Rhabditina</taxon>
        <taxon>Rhabditomorpha</taxon>
        <taxon>Strongyloidea</taxon>
        <taxon>Strongylidae</taxon>
        <taxon>Strongylus</taxon>
    </lineage>
</organism>
<dbReference type="AlphaFoldDB" id="A0A3P7JIX1"/>
<evidence type="ECO:0000313" key="2">
    <source>
        <dbReference type="Proteomes" id="UP000270094"/>
    </source>
</evidence>
<dbReference type="OrthoDB" id="5848222at2759"/>
<dbReference type="EMBL" id="UYYB01096339">
    <property type="protein sequence ID" value="VDM76097.1"/>
    <property type="molecule type" value="Genomic_DNA"/>
</dbReference>
<reference evidence="1 2" key="1">
    <citation type="submission" date="2018-11" db="EMBL/GenBank/DDBJ databases">
        <authorList>
            <consortium name="Pathogen Informatics"/>
        </authorList>
    </citation>
    <scope>NUCLEOTIDE SEQUENCE [LARGE SCALE GENOMIC DNA]</scope>
</reference>
<protein>
    <recommendedName>
        <fullName evidence="3">Reverse transcriptase domain-containing protein</fullName>
    </recommendedName>
</protein>
<sequence>MTVNAGPVREMKNTSLVSWKQECCWTLGVTLLGHVCNDTVRARMKVAPIVKKIHEKRLRWYGHVAGKRPRERWVDKIRADLKELRIDEHHALDREYWRQLTRTADPV</sequence>
<dbReference type="Proteomes" id="UP000270094">
    <property type="component" value="Unassembled WGS sequence"/>
</dbReference>
<evidence type="ECO:0000313" key="1">
    <source>
        <dbReference type="EMBL" id="VDM76097.1"/>
    </source>
</evidence>
<keyword evidence="2" id="KW-1185">Reference proteome</keyword>
<evidence type="ECO:0008006" key="3">
    <source>
        <dbReference type="Google" id="ProtNLM"/>
    </source>
</evidence>
<accession>A0A3P7JIX1</accession>
<name>A0A3P7JIX1_STRVU</name>
<gene>
    <name evidence="1" type="ORF">SVUK_LOCUS11095</name>
</gene>
<proteinExistence type="predicted"/>